<evidence type="ECO:0000256" key="4">
    <source>
        <dbReference type="ARBA" id="ARBA00022833"/>
    </source>
</evidence>
<dbReference type="InterPro" id="IPR012337">
    <property type="entry name" value="RNaseH-like_sf"/>
</dbReference>
<feature type="region of interest" description="Disordered" evidence="6">
    <location>
        <begin position="729"/>
        <end position="749"/>
    </location>
</feature>
<dbReference type="GO" id="GO:0046983">
    <property type="term" value="F:protein dimerization activity"/>
    <property type="evidence" value="ECO:0007669"/>
    <property type="project" value="InterPro"/>
</dbReference>
<dbReference type="InterPro" id="IPR008906">
    <property type="entry name" value="HATC_C_dom"/>
</dbReference>
<feature type="compositionally biased region" description="Polar residues" evidence="6">
    <location>
        <begin position="78"/>
        <end position="87"/>
    </location>
</feature>
<comment type="caution">
    <text evidence="8">The sequence shown here is derived from an EMBL/GenBank/DDBJ whole genome shotgun (WGS) entry which is preliminary data.</text>
</comment>
<evidence type="ECO:0000313" key="9">
    <source>
        <dbReference type="EMBL" id="CAE6422017.1"/>
    </source>
</evidence>
<keyword evidence="3" id="KW-0863">Zinc-finger</keyword>
<reference evidence="8" key="1">
    <citation type="submission" date="2021-01" db="EMBL/GenBank/DDBJ databases">
        <authorList>
            <person name="Kaushik A."/>
        </authorList>
    </citation>
    <scope>NUCLEOTIDE SEQUENCE</scope>
    <source>
        <strain evidence="9">AG4-R118</strain>
        <strain evidence="8">AG4-RS23</strain>
    </source>
</reference>
<dbReference type="Proteomes" id="UP000663888">
    <property type="component" value="Unassembled WGS sequence"/>
</dbReference>
<accession>A0A8H2WYU6</accession>
<proteinExistence type="predicted"/>
<evidence type="ECO:0000256" key="2">
    <source>
        <dbReference type="ARBA" id="ARBA00022723"/>
    </source>
</evidence>
<dbReference type="Pfam" id="PF05699">
    <property type="entry name" value="Dimer_Tnp_hAT"/>
    <property type="match status" value="1"/>
</dbReference>
<name>A0A8H2WYU6_9AGAM</name>
<evidence type="ECO:0000313" key="8">
    <source>
        <dbReference type="EMBL" id="CAE6411575.1"/>
    </source>
</evidence>
<gene>
    <name evidence="9" type="ORF">RDB_LOCUS24146</name>
    <name evidence="8" type="ORF">RDB_LOCUS2513</name>
</gene>
<evidence type="ECO:0000256" key="1">
    <source>
        <dbReference type="ARBA" id="ARBA00004123"/>
    </source>
</evidence>
<dbReference type="GO" id="GO:0005634">
    <property type="term" value="C:nucleus"/>
    <property type="evidence" value="ECO:0007669"/>
    <property type="project" value="UniProtKB-SubCell"/>
</dbReference>
<keyword evidence="2" id="KW-0479">Metal-binding</keyword>
<dbReference type="PANTHER" id="PTHR46481:SF10">
    <property type="entry name" value="ZINC FINGER BED DOMAIN-CONTAINING PROTEIN 39"/>
    <property type="match status" value="1"/>
</dbReference>
<organism evidence="8 10">
    <name type="scientific">Rhizoctonia solani</name>
    <dbReference type="NCBI Taxonomy" id="456999"/>
    <lineage>
        <taxon>Eukaryota</taxon>
        <taxon>Fungi</taxon>
        <taxon>Dikarya</taxon>
        <taxon>Basidiomycota</taxon>
        <taxon>Agaricomycotina</taxon>
        <taxon>Agaricomycetes</taxon>
        <taxon>Cantharellales</taxon>
        <taxon>Ceratobasidiaceae</taxon>
        <taxon>Rhizoctonia</taxon>
    </lineage>
</organism>
<dbReference type="EMBL" id="CAJMWY010000039">
    <property type="protein sequence ID" value="CAE6411575.1"/>
    <property type="molecule type" value="Genomic_DNA"/>
</dbReference>
<feature type="region of interest" description="Disordered" evidence="6">
    <location>
        <begin position="78"/>
        <end position="107"/>
    </location>
</feature>
<dbReference type="EMBL" id="CAJMWX010000655">
    <property type="protein sequence ID" value="CAE6422017.1"/>
    <property type="molecule type" value="Genomic_DNA"/>
</dbReference>
<feature type="compositionally biased region" description="Polar residues" evidence="6">
    <location>
        <begin position="729"/>
        <end position="741"/>
    </location>
</feature>
<dbReference type="AlphaFoldDB" id="A0A8H2WYU6"/>
<evidence type="ECO:0000256" key="5">
    <source>
        <dbReference type="ARBA" id="ARBA00023242"/>
    </source>
</evidence>
<evidence type="ECO:0000259" key="7">
    <source>
        <dbReference type="Pfam" id="PF05699"/>
    </source>
</evidence>
<dbReference type="SUPFAM" id="SSF53098">
    <property type="entry name" value="Ribonuclease H-like"/>
    <property type="match status" value="1"/>
</dbReference>
<dbReference type="Proteomes" id="UP000663861">
    <property type="component" value="Unassembled WGS sequence"/>
</dbReference>
<feature type="domain" description="HAT C-terminal dimerisation" evidence="7">
    <location>
        <begin position="768"/>
        <end position="846"/>
    </location>
</feature>
<protein>
    <recommendedName>
        <fullName evidence="7">HAT C-terminal dimerisation domain-containing protein</fullName>
    </recommendedName>
</protein>
<keyword evidence="4" id="KW-0862">Zinc</keyword>
<evidence type="ECO:0000313" key="10">
    <source>
        <dbReference type="Proteomes" id="UP000663861"/>
    </source>
</evidence>
<sequence length="879" mass="99462">MSPPCPQCISRLFCSIHSRPTVEQPLISPQLSVSHLPGAIISAVPIPGASSFASGQPLGRSLLQAQFVEITQDEYNARTSQLTSTPQRPLKRQRTAATHTPSEPVQVNLPPTIEATILADDGSPHRRCRLRHYANDCWYFVVDCDVEFKPEGIDQDDMIRSDADYQTSRDFRAYKQPVSKYLRCIPCWKDGNWKTWLNGKSLTRAIRNHMNKIHPEEFQQKCKAEGIAIPESDIDDHDDLSEPAFSNKLLDEYIAEWVAIDDQAMHVVERIEFRRIILLASRAPQPLRDSDILHRTKLTQVTEELYKEDLDRIRKELKQTWGCVSVTSDLWSDNNLRSFMAVTLYYINSVGELAEHLYAFRRIKGQHTGVNVGHELYGVLEDAGIVDKIGHITLDNASNNDTLMAELKHTFTEKGHVFGRQVNRIRCFPHVVNLAVQALLETLGDSARRFQEDMELNGVEVDSDTRAYLRALASLPVGICRDSVRALRSSDLRRDGFQAAIQLDNEQQLFVTPGGRVLTLVLLQLLRDSETRWSSTYEMILRYLELYPAVKLYASMNPGMNIPVVSHKQYEVLQDICSVLSILHSAQELLSAEKTPTLALALPVYEALIQALKNSTSEFPELQYAIQSAVRKLEDYLDKARDLPVYALAMAVNPGLKFKWFDENCGPARRQQARVVVMEAMLEVQKQQYRATCTPITQKSQSERASHAQQSGYMRLLTLGSKVHQASSIATGSRNSLTTASPAPPPPISRDDLLCAQMKAVEAELLRWDQYEWTGGDVLGSVNLVEFWKAHRHVFPLLFQIAMDVLPVQASSVSSERAFSSSKFTCTPERNRISEEHMEYLQVLKHSLHRRCLTHENNQTLDFMAHIVDPDGDLGLFNE</sequence>
<dbReference type="OrthoDB" id="3270580at2759"/>
<comment type="subcellular location">
    <subcellularLocation>
        <location evidence="1">Nucleus</location>
    </subcellularLocation>
</comment>
<dbReference type="GO" id="GO:0008270">
    <property type="term" value="F:zinc ion binding"/>
    <property type="evidence" value="ECO:0007669"/>
    <property type="project" value="UniProtKB-KW"/>
</dbReference>
<evidence type="ECO:0000256" key="3">
    <source>
        <dbReference type="ARBA" id="ARBA00022771"/>
    </source>
</evidence>
<dbReference type="InterPro" id="IPR052035">
    <property type="entry name" value="ZnF_BED_domain_contain"/>
</dbReference>
<dbReference type="PANTHER" id="PTHR46481">
    <property type="entry name" value="ZINC FINGER BED DOMAIN-CONTAINING PROTEIN 4"/>
    <property type="match status" value="1"/>
</dbReference>
<feature type="compositionally biased region" description="Polar residues" evidence="6">
    <location>
        <begin position="95"/>
        <end position="105"/>
    </location>
</feature>
<keyword evidence="5" id="KW-0539">Nucleus</keyword>
<evidence type="ECO:0000256" key="6">
    <source>
        <dbReference type="SAM" id="MobiDB-lite"/>
    </source>
</evidence>